<dbReference type="SMART" id="SM00464">
    <property type="entry name" value="LON"/>
    <property type="match status" value="1"/>
</dbReference>
<dbReference type="GO" id="GO:0031464">
    <property type="term" value="C:Cul4A-RING E3 ubiquitin ligase complex"/>
    <property type="evidence" value="ECO:0000318"/>
    <property type="project" value="GO_Central"/>
</dbReference>
<dbReference type="InterPro" id="IPR034750">
    <property type="entry name" value="CULT"/>
</dbReference>
<dbReference type="AGR" id="WB:WBGene00010891"/>
<dbReference type="PhylomeDB" id="Q21558"/>
<dbReference type="WormBase" id="M18.6a">
    <property type="protein sequence ID" value="CE35592"/>
    <property type="gene ID" value="WBGene00010891"/>
</dbReference>
<dbReference type="RefSeq" id="NP_502300.2">
    <property type="nucleotide sequence ID" value="NM_069899.2"/>
</dbReference>
<accession>Q21558</accession>
<dbReference type="EMBL" id="BX284604">
    <property type="protein sequence ID" value="CAA92828.2"/>
    <property type="molecule type" value="Genomic_DNA"/>
</dbReference>
<dbReference type="PROSITE" id="PS51788">
    <property type="entry name" value="CULT"/>
    <property type="match status" value="1"/>
</dbReference>
<feature type="domain" description="CULT" evidence="2">
    <location>
        <begin position="273"/>
        <end position="376"/>
    </location>
</feature>
<evidence type="ECO:0000256" key="1">
    <source>
        <dbReference type="SAM" id="MobiDB-lite"/>
    </source>
</evidence>
<evidence type="ECO:0000313" key="5">
    <source>
        <dbReference type="WormBase" id="M18.6a"/>
    </source>
</evidence>
<keyword evidence="6" id="KW-1267">Proteomics identification</keyword>
<feature type="compositionally biased region" description="Acidic residues" evidence="1">
    <location>
        <begin position="1"/>
        <end position="22"/>
    </location>
</feature>
<dbReference type="GO" id="GO:0043161">
    <property type="term" value="P:proteasome-mediated ubiquitin-dependent protein catabolic process"/>
    <property type="evidence" value="ECO:0000318"/>
    <property type="project" value="GO_Central"/>
</dbReference>
<dbReference type="CDD" id="cd15777">
    <property type="entry name" value="CRBN_C_like"/>
    <property type="match status" value="1"/>
</dbReference>
<dbReference type="STRING" id="6239.M18.6a.1"/>
<dbReference type="GO" id="GO:0030177">
    <property type="term" value="P:positive regulation of Wnt signaling pathway"/>
    <property type="evidence" value="ECO:0000318"/>
    <property type="project" value="GO_Central"/>
</dbReference>
<evidence type="ECO:0000259" key="2">
    <source>
        <dbReference type="PROSITE" id="PS51788"/>
    </source>
</evidence>
<dbReference type="InterPro" id="IPR003111">
    <property type="entry name" value="Lon_prtase_N"/>
</dbReference>
<dbReference type="eggNOG" id="KOG1400">
    <property type="taxonomic scope" value="Eukaryota"/>
</dbReference>
<proteinExistence type="evidence at protein level"/>
<dbReference type="OMA" id="RINGYPF"/>
<dbReference type="ExpressionAtlas" id="Q21558">
    <property type="expression patterns" value="baseline and differential"/>
</dbReference>
<gene>
    <name evidence="3" type="ORF">CELE_M18.6</name>
    <name evidence="3 5" type="ORF">M18.6</name>
</gene>
<name>Q21558_CAEEL</name>
<organism evidence="3 4">
    <name type="scientific">Caenorhabditis elegans</name>
    <dbReference type="NCBI Taxonomy" id="6239"/>
    <lineage>
        <taxon>Eukaryota</taxon>
        <taxon>Metazoa</taxon>
        <taxon>Ecdysozoa</taxon>
        <taxon>Nematoda</taxon>
        <taxon>Chromadorea</taxon>
        <taxon>Rhabditida</taxon>
        <taxon>Rhabditina</taxon>
        <taxon>Rhabditomorpha</taxon>
        <taxon>Rhabditoidea</taxon>
        <taxon>Rhabditidae</taxon>
        <taxon>Peloderinae</taxon>
        <taxon>Caenorhabditis</taxon>
    </lineage>
</organism>
<dbReference type="SMR" id="Q21558"/>
<protein>
    <submittedName>
        <fullName evidence="3">CULT domain-containing protein</fullName>
    </submittedName>
</protein>
<evidence type="ECO:0007829" key="6">
    <source>
        <dbReference type="PeptideAtlas" id="Q21558"/>
    </source>
</evidence>
<dbReference type="AlphaFoldDB" id="Q21558"/>
<dbReference type="CTD" id="187461"/>
<dbReference type="FunCoup" id="Q21558">
    <property type="interactions" value="2294"/>
</dbReference>
<evidence type="ECO:0000313" key="3">
    <source>
        <dbReference type="EMBL" id="CAA92828.2"/>
    </source>
</evidence>
<dbReference type="InParanoid" id="Q21558"/>
<keyword evidence="4" id="KW-1185">Reference proteome</keyword>
<sequence>MELIQDEDESESEDFYDAEDAEPQAMEGLNVDVTHRFDYALQDNENRENYENEARLTDYGTNWFPICGVSAVCFPGQQLPMKFHDDEREIYERLVSSARANGFVVLFPLDIPECTSLPYIATLSRVVQANSNALSMELMGVYRCKVLKYNLGRGEAEVQLLPDVELPSLLPSFIPKYAIHLPAHEKRSIATRINGYPFNAIRDVTESAVNECVGLLSGMLGDDTVRQAKDRGLTYFSYFAAKHIFSNRLTEYSLLKEDSANGRIVAALKYFKVFVGRCSRCRIPIFRNEHIMRLPDQTMTHVNAHGFVHKITLLSEIRNYDRATPPSYEFTWFPEYAWIIIQCSRCHEHLGWEYISMTREPRRFFGIQREGITFQNELQEGDTEENWDHVPEFDNDDQEEEDDAMNFIRLILRR</sequence>
<dbReference type="Bgee" id="WBGene00010891">
    <property type="expression patterns" value="Expressed in germ line (C elegans) and 4 other cell types or tissues"/>
</dbReference>
<dbReference type="FunFam" id="2.170.150.20:FF:000015">
    <property type="entry name" value="Protein CBG06233"/>
    <property type="match status" value="1"/>
</dbReference>
<dbReference type="PaxDb" id="6239-M18.6"/>
<dbReference type="GeneID" id="187461"/>
<dbReference type="HOGENOM" id="CLU_664374_0_0_1"/>
<feature type="region of interest" description="Disordered" evidence="1">
    <location>
        <begin position="1"/>
        <end position="23"/>
    </location>
</feature>
<reference evidence="3 4" key="1">
    <citation type="journal article" date="1998" name="Science">
        <title>Genome sequence of the nematode C. elegans: a platform for investigating biology.</title>
        <authorList>
            <consortium name="The C. elegans sequencing consortium"/>
            <person name="Sulson J.E."/>
            <person name="Waterston R."/>
        </authorList>
    </citation>
    <scope>NUCLEOTIDE SEQUENCE [LARGE SCALE GENOMIC DNA]</scope>
    <source>
        <strain evidence="3 4">Bristol N2</strain>
    </source>
</reference>
<dbReference type="UCSC" id="M18.6">
    <property type="organism name" value="c. elegans"/>
</dbReference>
<dbReference type="OrthoDB" id="267517at2759"/>
<dbReference type="Proteomes" id="UP000001940">
    <property type="component" value="Chromosome IV"/>
</dbReference>
<dbReference type="GO" id="GO:0005634">
    <property type="term" value="C:nucleus"/>
    <property type="evidence" value="ECO:0000318"/>
    <property type="project" value="GO_Central"/>
</dbReference>
<evidence type="ECO:0000313" key="4">
    <source>
        <dbReference type="Proteomes" id="UP000001940"/>
    </source>
</evidence>
<dbReference type="PIR" id="T23796">
    <property type="entry name" value="T23796"/>
</dbReference>
<dbReference type="Gene3D" id="2.170.150.20">
    <property type="entry name" value="Peptide methionine sulfoxide reductase"/>
    <property type="match status" value="1"/>
</dbReference>